<evidence type="ECO:0000256" key="4">
    <source>
        <dbReference type="RuleBase" id="RU003704"/>
    </source>
</evidence>
<feature type="domain" description="Carbohydrate kinase PfkB" evidence="5">
    <location>
        <begin position="2"/>
        <end position="291"/>
    </location>
</feature>
<sequence>MLVVGQVARDLVLLVDEVPEAGTGAAVRSRQEVLGGKGANTAVALSQLGVSAGLLGVVGSDEVAERLLAQARADGVDVSAVVRRADTGTGLIVNVLDRHARWRYLEHLPAPVLLTEADVLAEAARLARAGAVVVQLQQPSAAALAAARCARRGRARVVLDGAPTDARDAGALLAEADVVRADPREAELFTGVRVDGVDAAVRAGRELLGRGPRLVALGVEGEGNVFVWGRETLFLPLLSTEVVDTTGAGDAFTAGLTAALVRGARPAEAARLAVASAGLTVARAGGRPCLSAPALRDPLRRLARHAERAGRGG</sequence>
<dbReference type="SUPFAM" id="SSF53613">
    <property type="entry name" value="Ribokinase-like"/>
    <property type="match status" value="1"/>
</dbReference>
<keyword evidence="3 4" id="KW-0418">Kinase</keyword>
<evidence type="ECO:0000256" key="3">
    <source>
        <dbReference type="ARBA" id="ARBA00022777"/>
    </source>
</evidence>
<evidence type="ECO:0000259" key="5">
    <source>
        <dbReference type="Pfam" id="PF00294"/>
    </source>
</evidence>
<dbReference type="GO" id="GO:0016301">
    <property type="term" value="F:kinase activity"/>
    <property type="evidence" value="ECO:0007669"/>
    <property type="project" value="UniProtKB-KW"/>
</dbReference>
<organism evidence="6 7">
    <name type="scientific">Goodfellowiella coeruleoviolacea</name>
    <dbReference type="NCBI Taxonomy" id="334858"/>
    <lineage>
        <taxon>Bacteria</taxon>
        <taxon>Bacillati</taxon>
        <taxon>Actinomycetota</taxon>
        <taxon>Actinomycetes</taxon>
        <taxon>Pseudonocardiales</taxon>
        <taxon>Pseudonocardiaceae</taxon>
        <taxon>Goodfellowiella</taxon>
    </lineage>
</organism>
<accession>A0AAE3KEN3</accession>
<dbReference type="PROSITE" id="PS00583">
    <property type="entry name" value="PFKB_KINASES_1"/>
    <property type="match status" value="1"/>
</dbReference>
<dbReference type="PRINTS" id="PR00990">
    <property type="entry name" value="RIBOKINASE"/>
</dbReference>
<dbReference type="InterPro" id="IPR011611">
    <property type="entry name" value="PfkB_dom"/>
</dbReference>
<dbReference type="InterPro" id="IPR029056">
    <property type="entry name" value="Ribokinase-like"/>
</dbReference>
<proteinExistence type="inferred from homology"/>
<dbReference type="EMBL" id="JAMTCK010000002">
    <property type="protein sequence ID" value="MCP2164077.1"/>
    <property type="molecule type" value="Genomic_DNA"/>
</dbReference>
<dbReference type="GO" id="GO:0005829">
    <property type="term" value="C:cytosol"/>
    <property type="evidence" value="ECO:0007669"/>
    <property type="project" value="TreeGrafter"/>
</dbReference>
<keyword evidence="2 4" id="KW-0808">Transferase</keyword>
<reference evidence="6" key="1">
    <citation type="submission" date="2022-06" db="EMBL/GenBank/DDBJ databases">
        <title>Genomic Encyclopedia of Archaeal and Bacterial Type Strains, Phase II (KMG-II): from individual species to whole genera.</title>
        <authorList>
            <person name="Goeker M."/>
        </authorList>
    </citation>
    <scope>NUCLEOTIDE SEQUENCE</scope>
    <source>
        <strain evidence="6">DSM 43935</strain>
    </source>
</reference>
<keyword evidence="7" id="KW-1185">Reference proteome</keyword>
<evidence type="ECO:0000256" key="1">
    <source>
        <dbReference type="ARBA" id="ARBA00010688"/>
    </source>
</evidence>
<comment type="caution">
    <text evidence="6">The sequence shown here is derived from an EMBL/GenBank/DDBJ whole genome shotgun (WGS) entry which is preliminary data.</text>
</comment>
<dbReference type="Proteomes" id="UP001206128">
    <property type="component" value="Unassembled WGS sequence"/>
</dbReference>
<gene>
    <name evidence="6" type="ORF">LX83_000917</name>
</gene>
<dbReference type="PANTHER" id="PTHR10584:SF166">
    <property type="entry name" value="RIBOKINASE"/>
    <property type="match status" value="1"/>
</dbReference>
<dbReference type="Pfam" id="PF00294">
    <property type="entry name" value="PfkB"/>
    <property type="match status" value="1"/>
</dbReference>
<dbReference type="PROSITE" id="PS00584">
    <property type="entry name" value="PFKB_KINASES_2"/>
    <property type="match status" value="1"/>
</dbReference>
<dbReference type="Gene3D" id="3.40.1190.20">
    <property type="match status" value="1"/>
</dbReference>
<evidence type="ECO:0000313" key="7">
    <source>
        <dbReference type="Proteomes" id="UP001206128"/>
    </source>
</evidence>
<name>A0AAE3KEN3_9PSEU</name>
<dbReference type="AlphaFoldDB" id="A0AAE3KEN3"/>
<evidence type="ECO:0000256" key="2">
    <source>
        <dbReference type="ARBA" id="ARBA00022679"/>
    </source>
</evidence>
<dbReference type="PANTHER" id="PTHR10584">
    <property type="entry name" value="SUGAR KINASE"/>
    <property type="match status" value="1"/>
</dbReference>
<evidence type="ECO:0000313" key="6">
    <source>
        <dbReference type="EMBL" id="MCP2164077.1"/>
    </source>
</evidence>
<comment type="similarity">
    <text evidence="1 4">Belongs to the carbohydrate kinase PfkB family.</text>
</comment>
<dbReference type="InterPro" id="IPR002173">
    <property type="entry name" value="Carboh/pur_kinase_PfkB_CS"/>
</dbReference>
<dbReference type="InterPro" id="IPR002139">
    <property type="entry name" value="Ribo/fructo_kinase"/>
</dbReference>
<protein>
    <submittedName>
        <fullName evidence="6">Ribokinase</fullName>
    </submittedName>
</protein>
<dbReference type="GO" id="GO:0006796">
    <property type="term" value="P:phosphate-containing compound metabolic process"/>
    <property type="evidence" value="ECO:0007669"/>
    <property type="project" value="UniProtKB-ARBA"/>
</dbReference>